<dbReference type="EMBL" id="CADIKF010000011">
    <property type="protein sequence ID" value="CAB3753891.1"/>
    <property type="molecule type" value="Genomic_DNA"/>
</dbReference>
<keyword evidence="1" id="KW-0413">Isomerase</keyword>
<gene>
    <name evidence="1" type="primary">yddE_1</name>
    <name evidence="1" type="ORF">LMG29739_01817</name>
</gene>
<dbReference type="EC" id="5.1.-.-" evidence="1"/>
<dbReference type="Gene3D" id="3.10.310.10">
    <property type="entry name" value="Diaminopimelate Epimerase, Chain A, domain 1"/>
    <property type="match status" value="2"/>
</dbReference>
<evidence type="ECO:0000313" key="1">
    <source>
        <dbReference type="EMBL" id="CAB3753891.1"/>
    </source>
</evidence>
<dbReference type="GO" id="GO:0016853">
    <property type="term" value="F:isomerase activity"/>
    <property type="evidence" value="ECO:0007669"/>
    <property type="project" value="UniProtKB-KW"/>
</dbReference>
<name>A0A6J5DKX8_9BURK</name>
<reference evidence="1 2" key="1">
    <citation type="submission" date="2020-04" db="EMBL/GenBank/DDBJ databases">
        <authorList>
            <person name="De Canck E."/>
        </authorList>
    </citation>
    <scope>NUCLEOTIDE SEQUENCE [LARGE SCALE GENOMIC DNA]</scope>
    <source>
        <strain evidence="1 2">LMG 29739</strain>
    </source>
</reference>
<evidence type="ECO:0000313" key="2">
    <source>
        <dbReference type="Proteomes" id="UP000494329"/>
    </source>
</evidence>
<accession>A0A6J5DKX8</accession>
<dbReference type="PIRSF" id="PIRSF016184">
    <property type="entry name" value="PhzC_PhzF"/>
    <property type="match status" value="1"/>
</dbReference>
<dbReference type="Proteomes" id="UP000494329">
    <property type="component" value="Unassembled WGS sequence"/>
</dbReference>
<dbReference type="RefSeq" id="WP_175110559.1">
    <property type="nucleotide sequence ID" value="NZ_CADIKF010000011.1"/>
</dbReference>
<dbReference type="SUPFAM" id="SSF54506">
    <property type="entry name" value="Diaminopimelate epimerase-like"/>
    <property type="match status" value="1"/>
</dbReference>
<proteinExistence type="predicted"/>
<dbReference type="Pfam" id="PF02567">
    <property type="entry name" value="PhzC-PhzF"/>
    <property type="match status" value="1"/>
</dbReference>
<dbReference type="AlphaFoldDB" id="A0A6J5DKX8"/>
<dbReference type="InterPro" id="IPR003719">
    <property type="entry name" value="Phenazine_PhzF-like"/>
</dbReference>
<dbReference type="GO" id="GO:0005737">
    <property type="term" value="C:cytoplasm"/>
    <property type="evidence" value="ECO:0007669"/>
    <property type="project" value="TreeGrafter"/>
</dbReference>
<sequence length="262" mass="28344">MKIHRFLCFGRHDKSGNAAVVVEDSHLVESERLKFAQQLEANATVFVQTDAAGVLLDYYYPHARSPLCLHATLAASAVFFERQPDSGRIRFVTGMHRQTLEVERVDQGIFIGVRPQPCPALHIDVAEAARLLRAEPAAVIGMPRLASVGSTKLLVQMKDQSALDALRPDLAAIAAWSRKQGVSGVYAYCHLHDDIYAGRNFNHLEPHLEDAATGVAAGALALALERSITLLQGDALGQPCSLMARYADGAVQVGGRVVRSAV</sequence>
<protein>
    <submittedName>
        <fullName evidence="1">Putative isomerase YddE</fullName>
        <ecNumber evidence="1">5.1.-.-</ecNumber>
    </submittedName>
</protein>
<organism evidence="1 2">
    <name type="scientific">Paraburkholderia solisilvae</name>
    <dbReference type="NCBI Taxonomy" id="624376"/>
    <lineage>
        <taxon>Bacteria</taxon>
        <taxon>Pseudomonadati</taxon>
        <taxon>Pseudomonadota</taxon>
        <taxon>Betaproteobacteria</taxon>
        <taxon>Burkholderiales</taxon>
        <taxon>Burkholderiaceae</taxon>
        <taxon>Paraburkholderia</taxon>
    </lineage>
</organism>
<dbReference type="PANTHER" id="PTHR13774">
    <property type="entry name" value="PHENAZINE BIOSYNTHESIS PROTEIN"/>
    <property type="match status" value="1"/>
</dbReference>
<keyword evidence="2" id="KW-1185">Reference proteome</keyword>